<evidence type="ECO:0000256" key="2">
    <source>
        <dbReference type="ARBA" id="ARBA00022730"/>
    </source>
</evidence>
<evidence type="ECO:0000313" key="11">
    <source>
        <dbReference type="Proteomes" id="UP000178951"/>
    </source>
</evidence>
<dbReference type="AlphaFoldDB" id="A0A1F4TS28"/>
<keyword evidence="2 7" id="KW-0699">rRNA-binding</keyword>
<evidence type="ECO:0000256" key="1">
    <source>
        <dbReference type="ARBA" id="ARBA00008080"/>
    </source>
</evidence>
<keyword evidence="4 7" id="KW-0689">Ribosomal protein</keyword>
<sequence length="126" mass="14331">MVRIVGVDLPNNKRVEVGLTYIYGIGQSLSKVVLQKAGIDPNMKAKDLTDNQIVALRDVFKELKLEGDLRREISMDVKRLIDIGCYRGLRHKKGLPCRGQRTRTNGRTRRGKRKTVGLGKKEEKKE</sequence>
<comment type="caution">
    <text evidence="10">The sequence shown here is derived from an EMBL/GenBank/DDBJ whole genome shotgun (WGS) entry which is preliminary data.</text>
</comment>
<keyword evidence="5 7" id="KW-0687">Ribonucleoprotein</keyword>
<dbReference type="GO" id="GO:0000049">
    <property type="term" value="F:tRNA binding"/>
    <property type="evidence" value="ECO:0007669"/>
    <property type="project" value="UniProtKB-UniRule"/>
</dbReference>
<dbReference type="InterPro" id="IPR019980">
    <property type="entry name" value="Ribosomal_uS13_bac-type"/>
</dbReference>
<gene>
    <name evidence="7" type="primary">rpsM</name>
    <name evidence="10" type="ORF">A2311_01645</name>
</gene>
<dbReference type="HAMAP" id="MF_01315">
    <property type="entry name" value="Ribosomal_uS13"/>
    <property type="match status" value="1"/>
</dbReference>
<evidence type="ECO:0000256" key="8">
    <source>
        <dbReference type="RuleBase" id="RU003830"/>
    </source>
</evidence>
<dbReference type="InterPro" id="IPR027437">
    <property type="entry name" value="Rbsml_uS13_C"/>
</dbReference>
<dbReference type="InterPro" id="IPR018269">
    <property type="entry name" value="Ribosomal_uS13_CS"/>
</dbReference>
<dbReference type="EMBL" id="MEUF01000025">
    <property type="protein sequence ID" value="OGC35512.1"/>
    <property type="molecule type" value="Genomic_DNA"/>
</dbReference>
<dbReference type="STRING" id="1802583.A2311_01645"/>
<comment type="function">
    <text evidence="7">Located at the top of the head of the 30S subunit, it contacts several helices of the 16S rRNA. In the 70S ribosome it contacts the 23S rRNA (bridge B1a) and protein L5 of the 50S subunit (bridge B1b), connecting the 2 subunits; these bridges are implicated in subunit movement. Contacts the tRNAs in the A and P-sites.</text>
</comment>
<evidence type="ECO:0000256" key="9">
    <source>
        <dbReference type="SAM" id="MobiDB-lite"/>
    </source>
</evidence>
<dbReference type="PANTHER" id="PTHR10871">
    <property type="entry name" value="30S RIBOSOMAL PROTEIN S13/40S RIBOSOMAL PROTEIN S18"/>
    <property type="match status" value="1"/>
</dbReference>
<accession>A0A1F4TS28</accession>
<dbReference type="Pfam" id="PF00416">
    <property type="entry name" value="Ribosomal_S13"/>
    <property type="match status" value="2"/>
</dbReference>
<evidence type="ECO:0000256" key="4">
    <source>
        <dbReference type="ARBA" id="ARBA00022980"/>
    </source>
</evidence>
<dbReference type="Gene3D" id="4.10.910.10">
    <property type="entry name" value="30s ribosomal protein s13, domain 2"/>
    <property type="match status" value="1"/>
</dbReference>
<feature type="compositionally biased region" description="Basic residues" evidence="9">
    <location>
        <begin position="95"/>
        <end position="115"/>
    </location>
</feature>
<comment type="subunit">
    <text evidence="7">Part of the 30S ribosomal subunit. Forms a loose heterodimer with protein S19. Forms two bridges to the 50S subunit in the 70S ribosome.</text>
</comment>
<dbReference type="Gene3D" id="1.10.8.50">
    <property type="match status" value="1"/>
</dbReference>
<dbReference type="GO" id="GO:0019843">
    <property type="term" value="F:rRNA binding"/>
    <property type="evidence" value="ECO:0007669"/>
    <property type="project" value="UniProtKB-UniRule"/>
</dbReference>
<evidence type="ECO:0000256" key="6">
    <source>
        <dbReference type="ARBA" id="ARBA00035166"/>
    </source>
</evidence>
<organism evidence="10 11">
    <name type="scientific">candidate division WOR-1 bacterium RIFOXYB2_FULL_48_7</name>
    <dbReference type="NCBI Taxonomy" id="1802583"/>
    <lineage>
        <taxon>Bacteria</taxon>
        <taxon>Bacillati</taxon>
        <taxon>Saganbacteria</taxon>
    </lineage>
</organism>
<protein>
    <recommendedName>
        <fullName evidence="6 7">Small ribosomal subunit protein uS13</fullName>
    </recommendedName>
</protein>
<feature type="region of interest" description="Disordered" evidence="9">
    <location>
        <begin position="95"/>
        <end position="126"/>
    </location>
</feature>
<dbReference type="FunFam" id="1.10.8.50:FF:000001">
    <property type="entry name" value="30S ribosomal protein S13"/>
    <property type="match status" value="1"/>
</dbReference>
<dbReference type="GO" id="GO:0006412">
    <property type="term" value="P:translation"/>
    <property type="evidence" value="ECO:0007669"/>
    <property type="project" value="UniProtKB-UniRule"/>
</dbReference>
<dbReference type="PROSITE" id="PS00646">
    <property type="entry name" value="RIBOSOMAL_S13_1"/>
    <property type="match status" value="1"/>
</dbReference>
<evidence type="ECO:0000256" key="7">
    <source>
        <dbReference type="HAMAP-Rule" id="MF_01315"/>
    </source>
</evidence>
<dbReference type="InterPro" id="IPR001892">
    <property type="entry name" value="Ribosomal_uS13"/>
</dbReference>
<evidence type="ECO:0000313" key="10">
    <source>
        <dbReference type="EMBL" id="OGC35512.1"/>
    </source>
</evidence>
<reference evidence="10 11" key="1">
    <citation type="journal article" date="2016" name="Nat. Commun.">
        <title>Thousands of microbial genomes shed light on interconnected biogeochemical processes in an aquifer system.</title>
        <authorList>
            <person name="Anantharaman K."/>
            <person name="Brown C.T."/>
            <person name="Hug L.A."/>
            <person name="Sharon I."/>
            <person name="Castelle C.J."/>
            <person name="Probst A.J."/>
            <person name="Thomas B.C."/>
            <person name="Singh A."/>
            <person name="Wilkins M.J."/>
            <person name="Karaoz U."/>
            <person name="Brodie E.L."/>
            <person name="Williams K.H."/>
            <person name="Hubbard S.S."/>
            <person name="Banfield J.F."/>
        </authorList>
    </citation>
    <scope>NUCLEOTIDE SEQUENCE [LARGE SCALE GENOMIC DNA]</scope>
</reference>
<evidence type="ECO:0000256" key="5">
    <source>
        <dbReference type="ARBA" id="ARBA00023274"/>
    </source>
</evidence>
<dbReference type="PROSITE" id="PS50159">
    <property type="entry name" value="RIBOSOMAL_S13_2"/>
    <property type="match status" value="1"/>
</dbReference>
<evidence type="ECO:0000256" key="3">
    <source>
        <dbReference type="ARBA" id="ARBA00022884"/>
    </source>
</evidence>
<dbReference type="PIRSF" id="PIRSF002134">
    <property type="entry name" value="Ribosomal_S13"/>
    <property type="match status" value="1"/>
</dbReference>
<dbReference type="PANTHER" id="PTHR10871:SF1">
    <property type="entry name" value="SMALL RIBOSOMAL SUBUNIT PROTEIN US13M"/>
    <property type="match status" value="1"/>
</dbReference>
<keyword evidence="3 7" id="KW-0694">RNA-binding</keyword>
<dbReference type="GO" id="GO:0005829">
    <property type="term" value="C:cytosol"/>
    <property type="evidence" value="ECO:0007669"/>
    <property type="project" value="TreeGrafter"/>
</dbReference>
<dbReference type="FunFam" id="4.10.910.10:FF:000001">
    <property type="entry name" value="30S ribosomal protein S13"/>
    <property type="match status" value="1"/>
</dbReference>
<keyword evidence="7" id="KW-0820">tRNA-binding</keyword>
<dbReference type="GO" id="GO:0003735">
    <property type="term" value="F:structural constituent of ribosome"/>
    <property type="evidence" value="ECO:0007669"/>
    <property type="project" value="InterPro"/>
</dbReference>
<dbReference type="InterPro" id="IPR010979">
    <property type="entry name" value="Ribosomal_uS13-like_H2TH"/>
</dbReference>
<dbReference type="GO" id="GO:0015935">
    <property type="term" value="C:small ribosomal subunit"/>
    <property type="evidence" value="ECO:0007669"/>
    <property type="project" value="TreeGrafter"/>
</dbReference>
<dbReference type="Proteomes" id="UP000178951">
    <property type="component" value="Unassembled WGS sequence"/>
</dbReference>
<comment type="similarity">
    <text evidence="1 7 8">Belongs to the universal ribosomal protein uS13 family.</text>
</comment>
<name>A0A1F4TS28_UNCSA</name>
<dbReference type="SUPFAM" id="SSF46946">
    <property type="entry name" value="S13-like H2TH domain"/>
    <property type="match status" value="1"/>
</dbReference>
<dbReference type="NCBIfam" id="TIGR03631">
    <property type="entry name" value="uS13_bact"/>
    <property type="match status" value="1"/>
</dbReference>
<proteinExistence type="inferred from homology"/>